<feature type="transmembrane region" description="Helical" evidence="6">
    <location>
        <begin position="446"/>
        <end position="464"/>
    </location>
</feature>
<evidence type="ECO:0000256" key="6">
    <source>
        <dbReference type="SAM" id="Phobius"/>
    </source>
</evidence>
<comment type="subcellular location">
    <subcellularLocation>
        <location evidence="1">Membrane</location>
        <topology evidence="1">Multi-pass membrane protein</topology>
    </subcellularLocation>
</comment>
<feature type="transmembrane region" description="Helical" evidence="6">
    <location>
        <begin position="111"/>
        <end position="129"/>
    </location>
</feature>
<gene>
    <name evidence="8" type="ORF">N7498_000109</name>
</gene>
<feature type="region of interest" description="Disordered" evidence="5">
    <location>
        <begin position="1"/>
        <end position="32"/>
    </location>
</feature>
<dbReference type="RefSeq" id="XP_058312583.1">
    <property type="nucleotide sequence ID" value="XM_058447172.1"/>
</dbReference>
<dbReference type="FunFam" id="1.20.1250.20:FF:000318">
    <property type="entry name" value="MFS multidrug transporter, putative"/>
    <property type="match status" value="1"/>
</dbReference>
<dbReference type="InterPro" id="IPR020846">
    <property type="entry name" value="MFS_dom"/>
</dbReference>
<name>A0A9W9NDQ5_9EURO</name>
<dbReference type="InterPro" id="IPR036259">
    <property type="entry name" value="MFS_trans_sf"/>
</dbReference>
<dbReference type="Proteomes" id="UP001150904">
    <property type="component" value="Unassembled WGS sequence"/>
</dbReference>
<feature type="transmembrane region" description="Helical" evidence="6">
    <location>
        <begin position="470"/>
        <end position="494"/>
    </location>
</feature>
<dbReference type="PROSITE" id="PS50850">
    <property type="entry name" value="MFS"/>
    <property type="match status" value="1"/>
</dbReference>
<comment type="caution">
    <text evidence="8">The sequence shown here is derived from an EMBL/GenBank/DDBJ whole genome shotgun (WGS) entry which is preliminary data.</text>
</comment>
<feature type="transmembrane region" description="Helical" evidence="6">
    <location>
        <begin position="76"/>
        <end position="99"/>
    </location>
</feature>
<keyword evidence="2 6" id="KW-0812">Transmembrane</keyword>
<sequence length="508" mass="56064">MASTDYELPGASPPKSSADYVEEKGLGDSTDPTRFLSESHKAYLVERHDTLDLDPIPSMDPADPYNWPLWKKTANLSLVAFHACMGTFTAAAIICAYEDIAEDLGVSLQRVSYLTSLQIAILGGAPLFWKPLSHRFGRRPIFLLSLILSCVCNIGCAKSPDYASMAACRALVAFFISPAMAIGSGVVTETFFRNERGRYMGIWTVMVTLGVPTGPFIFGFVVQRVGYRWIYWILAIINAVEFILYIFFGPETRYIGSNVQAQSSAFKHQYMSLRRIDPTPIKWTEFTHPLTLITNVPVVLAAVAYSMVFLFASVLNSVEVPQLLQTKFELNAQQLGLQFLGLIVGSLLGEQLGGFMSDMWMNSRARRIGHKPAPEYRLWLSYIGFLLAIAGSVVFLVCTEQAEPGKWTVTPVVGTGIAAFGNQVVTTVLTTYAVDTYPQDAGSVGVFINFIRSTWGFIGPFWFTSMFDNVGIAASSGVVAALIMGAGFFPTAFLQWQGKRWYSHDTDK</sequence>
<accession>A0A9W9NDQ5</accession>
<dbReference type="AlphaFoldDB" id="A0A9W9NDQ5"/>
<feature type="transmembrane region" description="Helical" evidence="6">
    <location>
        <begin position="199"/>
        <end position="223"/>
    </location>
</feature>
<organism evidence="8 9">
    <name type="scientific">Penicillium cinerascens</name>
    <dbReference type="NCBI Taxonomy" id="70096"/>
    <lineage>
        <taxon>Eukaryota</taxon>
        <taxon>Fungi</taxon>
        <taxon>Dikarya</taxon>
        <taxon>Ascomycota</taxon>
        <taxon>Pezizomycotina</taxon>
        <taxon>Eurotiomycetes</taxon>
        <taxon>Eurotiomycetidae</taxon>
        <taxon>Eurotiales</taxon>
        <taxon>Aspergillaceae</taxon>
        <taxon>Penicillium</taxon>
    </lineage>
</organism>
<evidence type="ECO:0000259" key="7">
    <source>
        <dbReference type="PROSITE" id="PS50850"/>
    </source>
</evidence>
<evidence type="ECO:0000313" key="8">
    <source>
        <dbReference type="EMBL" id="KAJ5218010.1"/>
    </source>
</evidence>
<dbReference type="Gene3D" id="1.20.1250.20">
    <property type="entry name" value="MFS general substrate transporter like domains"/>
    <property type="match status" value="1"/>
</dbReference>
<feature type="transmembrane region" description="Helical" evidence="6">
    <location>
        <begin position="141"/>
        <end position="160"/>
    </location>
</feature>
<dbReference type="GO" id="GO:0022857">
    <property type="term" value="F:transmembrane transporter activity"/>
    <property type="evidence" value="ECO:0007669"/>
    <property type="project" value="InterPro"/>
</dbReference>
<keyword evidence="9" id="KW-1185">Reference proteome</keyword>
<feature type="transmembrane region" description="Helical" evidence="6">
    <location>
        <begin position="292"/>
        <end position="315"/>
    </location>
</feature>
<protein>
    <recommendedName>
        <fullName evidence="7">Major facilitator superfamily (MFS) profile domain-containing protein</fullName>
    </recommendedName>
</protein>
<dbReference type="Pfam" id="PF07690">
    <property type="entry name" value="MFS_1"/>
    <property type="match status" value="1"/>
</dbReference>
<dbReference type="GO" id="GO:0005886">
    <property type="term" value="C:plasma membrane"/>
    <property type="evidence" value="ECO:0007669"/>
    <property type="project" value="TreeGrafter"/>
</dbReference>
<dbReference type="InterPro" id="IPR011701">
    <property type="entry name" value="MFS"/>
</dbReference>
<keyword evidence="4 6" id="KW-0472">Membrane</keyword>
<evidence type="ECO:0000256" key="5">
    <source>
        <dbReference type="SAM" id="MobiDB-lite"/>
    </source>
</evidence>
<keyword evidence="3 6" id="KW-1133">Transmembrane helix</keyword>
<feature type="transmembrane region" description="Helical" evidence="6">
    <location>
        <begin position="229"/>
        <end position="248"/>
    </location>
</feature>
<feature type="domain" description="Major facilitator superfamily (MFS) profile" evidence="7">
    <location>
        <begin position="75"/>
        <end position="499"/>
    </location>
</feature>
<evidence type="ECO:0000256" key="4">
    <source>
        <dbReference type="ARBA" id="ARBA00023136"/>
    </source>
</evidence>
<feature type="transmembrane region" description="Helical" evidence="6">
    <location>
        <begin position="376"/>
        <end position="397"/>
    </location>
</feature>
<evidence type="ECO:0000256" key="3">
    <source>
        <dbReference type="ARBA" id="ARBA00022989"/>
    </source>
</evidence>
<feature type="non-terminal residue" evidence="8">
    <location>
        <position position="1"/>
    </location>
</feature>
<dbReference type="OrthoDB" id="2585655at2759"/>
<feature type="transmembrane region" description="Helical" evidence="6">
    <location>
        <begin position="172"/>
        <end position="192"/>
    </location>
</feature>
<feature type="transmembrane region" description="Helical" evidence="6">
    <location>
        <begin position="335"/>
        <end position="355"/>
    </location>
</feature>
<evidence type="ECO:0000313" key="9">
    <source>
        <dbReference type="Proteomes" id="UP001150904"/>
    </source>
</evidence>
<dbReference type="PANTHER" id="PTHR23502">
    <property type="entry name" value="MAJOR FACILITATOR SUPERFAMILY"/>
    <property type="match status" value="1"/>
</dbReference>
<dbReference type="GeneID" id="83174472"/>
<reference evidence="8" key="1">
    <citation type="submission" date="2022-12" db="EMBL/GenBank/DDBJ databases">
        <authorList>
            <person name="Petersen C."/>
        </authorList>
    </citation>
    <scope>NUCLEOTIDE SEQUENCE</scope>
    <source>
        <strain evidence="8">IBT 15544</strain>
    </source>
</reference>
<proteinExistence type="predicted"/>
<dbReference type="SUPFAM" id="SSF103473">
    <property type="entry name" value="MFS general substrate transporter"/>
    <property type="match status" value="1"/>
</dbReference>
<feature type="transmembrane region" description="Helical" evidence="6">
    <location>
        <begin position="409"/>
        <end position="434"/>
    </location>
</feature>
<dbReference type="PANTHER" id="PTHR23502:SF191">
    <property type="entry name" value="MULTIDRUG TRANSPORTER, PUTATIVE (AFU_ORTHOLOGUE AFUA_4G13830)-RELATED"/>
    <property type="match status" value="1"/>
</dbReference>
<evidence type="ECO:0000256" key="2">
    <source>
        <dbReference type="ARBA" id="ARBA00022692"/>
    </source>
</evidence>
<evidence type="ECO:0000256" key="1">
    <source>
        <dbReference type="ARBA" id="ARBA00004141"/>
    </source>
</evidence>
<reference evidence="8" key="2">
    <citation type="journal article" date="2023" name="IMA Fungus">
        <title>Comparative genomic study of the Penicillium genus elucidates a diverse pangenome and 15 lateral gene transfer events.</title>
        <authorList>
            <person name="Petersen C."/>
            <person name="Sorensen T."/>
            <person name="Nielsen M.R."/>
            <person name="Sondergaard T.E."/>
            <person name="Sorensen J.L."/>
            <person name="Fitzpatrick D.A."/>
            <person name="Frisvad J.C."/>
            <person name="Nielsen K.L."/>
        </authorList>
    </citation>
    <scope>NUCLEOTIDE SEQUENCE</scope>
    <source>
        <strain evidence="8">IBT 15544</strain>
    </source>
</reference>
<dbReference type="EMBL" id="JAPQKR010000004">
    <property type="protein sequence ID" value="KAJ5218010.1"/>
    <property type="molecule type" value="Genomic_DNA"/>
</dbReference>